<dbReference type="Proteomes" id="UP000732193">
    <property type="component" value="Unassembled WGS sequence"/>
</dbReference>
<dbReference type="RefSeq" id="WP_203241929.1">
    <property type="nucleotide sequence ID" value="NZ_JAFBRH010000002.1"/>
</dbReference>
<evidence type="ECO:0000313" key="2">
    <source>
        <dbReference type="Proteomes" id="UP000732193"/>
    </source>
</evidence>
<protein>
    <submittedName>
        <fullName evidence="1">Uncharacterized protein</fullName>
    </submittedName>
</protein>
<sequence>MTQAGEIVLIMGSGPNATLSRGWQKGWFDRIVAINNAWQLRPDWDTLVYPEDFPMQNRPRNVSGFQRCVEADAFVPAQNLYGGFVHAGATMAFTTGYWALAEVRPRIMAFIGCDMVYPAQGRTHFYGTGTADPLRDDISLRDLRAKSARLAVIAAAQGCVCVNLSQDDSSLLFPTAAPDGLRGEIPPLGVDLQQISALRAQEDALGYATPDGRYANDPSAYDMDLLAEIDARWQAMFHQEG</sequence>
<reference evidence="1 2" key="1">
    <citation type="submission" date="2021-01" db="EMBL/GenBank/DDBJ databases">
        <title>Diatom-associated Roseobacters Show Island Model of Population Structure.</title>
        <authorList>
            <person name="Qu L."/>
            <person name="Feng X."/>
            <person name="Chen Y."/>
            <person name="Li L."/>
            <person name="Wang X."/>
            <person name="Hu Z."/>
            <person name="Wang H."/>
            <person name="Luo H."/>
        </authorList>
    </citation>
    <scope>NUCLEOTIDE SEQUENCE [LARGE SCALE GENOMIC DNA]</scope>
    <source>
        <strain evidence="1 2">TR60-84</strain>
    </source>
</reference>
<dbReference type="AlphaFoldDB" id="A0AAE2VXI6"/>
<comment type="caution">
    <text evidence="1">The sequence shown here is derived from an EMBL/GenBank/DDBJ whole genome shotgun (WGS) entry which is preliminary data.</text>
</comment>
<name>A0AAE2VXI6_9RHOB</name>
<organism evidence="1 2">
    <name type="scientific">Sulfitobacter geojensis</name>
    <dbReference type="NCBI Taxonomy" id="1342299"/>
    <lineage>
        <taxon>Bacteria</taxon>
        <taxon>Pseudomonadati</taxon>
        <taxon>Pseudomonadota</taxon>
        <taxon>Alphaproteobacteria</taxon>
        <taxon>Rhodobacterales</taxon>
        <taxon>Roseobacteraceae</taxon>
        <taxon>Sulfitobacter</taxon>
    </lineage>
</organism>
<evidence type="ECO:0000313" key="1">
    <source>
        <dbReference type="EMBL" id="MBM1713541.1"/>
    </source>
</evidence>
<keyword evidence="2" id="KW-1185">Reference proteome</keyword>
<dbReference type="EMBL" id="JAFBRM010000002">
    <property type="protein sequence ID" value="MBM1713541.1"/>
    <property type="molecule type" value="Genomic_DNA"/>
</dbReference>
<gene>
    <name evidence="1" type="ORF">JQV55_08210</name>
</gene>
<accession>A0AAE2VXI6</accession>
<proteinExistence type="predicted"/>